<sequence length="117" mass="13857">MSSIREGNQHKKVAVQPKAVSWQEKKSLADNEEKVLQKEIEDLRLWVEMMDTMKDEQLKEYLYNRPNELKTVKIQKSKPRQRVQRVEKSSTSDGILASVWKFHKEEDEDLKSRSNIV</sequence>
<gene>
    <name evidence="1" type="primary">LOC115963349</name>
</gene>
<accession>A0A7N2KV56</accession>
<dbReference type="GeneID" id="115963349"/>
<reference evidence="1" key="2">
    <citation type="submission" date="2021-01" db="UniProtKB">
        <authorList>
            <consortium name="EnsemblPlants"/>
        </authorList>
    </citation>
    <scope>IDENTIFICATION</scope>
</reference>
<evidence type="ECO:0000313" key="2">
    <source>
        <dbReference type="Proteomes" id="UP000594261"/>
    </source>
</evidence>
<name>A0A7N2KV56_QUELO</name>
<dbReference type="OrthoDB" id="777324at2759"/>
<dbReference type="RefSeq" id="XP_030938178.1">
    <property type="nucleotide sequence ID" value="XM_031082318.1"/>
</dbReference>
<protein>
    <submittedName>
        <fullName evidence="1">Uncharacterized protein</fullName>
    </submittedName>
</protein>
<reference evidence="2" key="1">
    <citation type="journal article" date="2016" name="G3 (Bethesda)">
        <title>First Draft Assembly and Annotation of the Genome of a California Endemic Oak Quercus lobata Nee (Fagaceae).</title>
        <authorList>
            <person name="Sork V.L."/>
            <person name="Fitz-Gibbon S.T."/>
            <person name="Puiu D."/>
            <person name="Crepeau M."/>
            <person name="Gugger P.F."/>
            <person name="Sherman R."/>
            <person name="Stevens K."/>
            <person name="Langley C.H."/>
            <person name="Pellegrini M."/>
            <person name="Salzberg S.L."/>
        </authorList>
    </citation>
    <scope>NUCLEOTIDE SEQUENCE [LARGE SCALE GENOMIC DNA]</scope>
    <source>
        <strain evidence="2">cv. SW786</strain>
    </source>
</reference>
<dbReference type="InParanoid" id="A0A7N2KV56"/>
<dbReference type="Proteomes" id="UP000594261">
    <property type="component" value="Chromosome 2"/>
</dbReference>
<evidence type="ECO:0000313" key="1">
    <source>
        <dbReference type="EnsemblPlants" id="QL02p033385:mrna"/>
    </source>
</evidence>
<keyword evidence="2" id="KW-1185">Reference proteome</keyword>
<dbReference type="AlphaFoldDB" id="A0A7N2KV56"/>
<dbReference type="Gramene" id="QL02p033385:mrna">
    <property type="protein sequence ID" value="QL02p033385:mrna"/>
    <property type="gene ID" value="QL02p033385"/>
</dbReference>
<dbReference type="OMA" id="FHKEDND"/>
<dbReference type="KEGG" id="qlo:115963349"/>
<dbReference type="EnsemblPlants" id="QL02p033385:mrna">
    <property type="protein sequence ID" value="QL02p033385:mrna"/>
    <property type="gene ID" value="QL02p033385"/>
</dbReference>
<organism evidence="1 2">
    <name type="scientific">Quercus lobata</name>
    <name type="common">Valley oak</name>
    <dbReference type="NCBI Taxonomy" id="97700"/>
    <lineage>
        <taxon>Eukaryota</taxon>
        <taxon>Viridiplantae</taxon>
        <taxon>Streptophyta</taxon>
        <taxon>Embryophyta</taxon>
        <taxon>Tracheophyta</taxon>
        <taxon>Spermatophyta</taxon>
        <taxon>Magnoliopsida</taxon>
        <taxon>eudicotyledons</taxon>
        <taxon>Gunneridae</taxon>
        <taxon>Pentapetalae</taxon>
        <taxon>rosids</taxon>
        <taxon>fabids</taxon>
        <taxon>Fagales</taxon>
        <taxon>Fagaceae</taxon>
        <taxon>Quercus</taxon>
    </lineage>
</organism>
<proteinExistence type="predicted"/>